<evidence type="ECO:0000259" key="1">
    <source>
        <dbReference type="Pfam" id="PF13185"/>
    </source>
</evidence>
<comment type="caution">
    <text evidence="2">The sequence shown here is derived from an EMBL/GenBank/DDBJ whole genome shotgun (WGS) entry which is preliminary data.</text>
</comment>
<feature type="domain" description="GAF" evidence="1">
    <location>
        <begin position="9"/>
        <end position="145"/>
    </location>
</feature>
<evidence type="ECO:0000313" key="2">
    <source>
        <dbReference type="EMBL" id="NEE06420.1"/>
    </source>
</evidence>
<dbReference type="AlphaFoldDB" id="A0A6G3WM73"/>
<dbReference type="Gene3D" id="3.30.450.40">
    <property type="match status" value="1"/>
</dbReference>
<sequence>MPGELSLVLAQALVSAVESSDGYAGGVYLRSRTPGLLRLAVLAGLPAPLFRPWWRMHVNRPFPVSDAYRSGRPVLLSDAEEAMRRFPQLMAGLPFPFGSLWVPITGPRGSLGVLAILRASTPGQSIDPADGDRLHRLGHRLGDALTDLDQRGVDCLWEAEPVPVQLPAATAPPVRVGRFDWDLHSGQVTADDEL</sequence>
<dbReference type="InterPro" id="IPR029016">
    <property type="entry name" value="GAF-like_dom_sf"/>
</dbReference>
<protein>
    <submittedName>
        <fullName evidence="2">GAF domain-containing protein</fullName>
    </submittedName>
</protein>
<organism evidence="2">
    <name type="scientific">Streptomyces sp. SID7499</name>
    <dbReference type="NCBI Taxonomy" id="2706086"/>
    <lineage>
        <taxon>Bacteria</taxon>
        <taxon>Bacillati</taxon>
        <taxon>Actinomycetota</taxon>
        <taxon>Actinomycetes</taxon>
        <taxon>Kitasatosporales</taxon>
        <taxon>Streptomycetaceae</taxon>
        <taxon>Streptomyces</taxon>
    </lineage>
</organism>
<accession>A0A6G3WM73</accession>
<dbReference type="Pfam" id="PF13185">
    <property type="entry name" value="GAF_2"/>
    <property type="match status" value="1"/>
</dbReference>
<dbReference type="InterPro" id="IPR003018">
    <property type="entry name" value="GAF"/>
</dbReference>
<proteinExistence type="predicted"/>
<name>A0A6G3WM73_9ACTN</name>
<gene>
    <name evidence="2" type="ORF">G3M58_08205</name>
</gene>
<dbReference type="EMBL" id="JAAGMN010000858">
    <property type="protein sequence ID" value="NEE06420.1"/>
    <property type="molecule type" value="Genomic_DNA"/>
</dbReference>
<reference evidence="2" key="1">
    <citation type="submission" date="2020-01" db="EMBL/GenBank/DDBJ databases">
        <title>Insect and environment-associated Actinomycetes.</title>
        <authorList>
            <person name="Currrie C."/>
            <person name="Chevrette M."/>
            <person name="Carlson C."/>
            <person name="Stubbendieck R."/>
            <person name="Wendt-Pienkowski E."/>
        </authorList>
    </citation>
    <scope>NUCLEOTIDE SEQUENCE</scope>
    <source>
        <strain evidence="2">SID7499</strain>
    </source>
</reference>
<dbReference type="SUPFAM" id="SSF55781">
    <property type="entry name" value="GAF domain-like"/>
    <property type="match status" value="1"/>
</dbReference>
<feature type="non-terminal residue" evidence="2">
    <location>
        <position position="194"/>
    </location>
</feature>